<evidence type="ECO:0000259" key="5">
    <source>
        <dbReference type="PROSITE" id="PS50887"/>
    </source>
</evidence>
<dbReference type="NCBIfam" id="TIGR00229">
    <property type="entry name" value="sensory_box"/>
    <property type="match status" value="1"/>
</dbReference>
<dbReference type="AlphaFoldDB" id="A0A857J4Y5"/>
<dbReference type="GO" id="GO:0043709">
    <property type="term" value="P:cell adhesion involved in single-species biofilm formation"/>
    <property type="evidence" value="ECO:0007669"/>
    <property type="project" value="TreeGrafter"/>
</dbReference>
<feature type="domain" description="PAC" evidence="4">
    <location>
        <begin position="82"/>
        <end position="134"/>
    </location>
</feature>
<dbReference type="InterPro" id="IPR050469">
    <property type="entry name" value="Diguanylate_Cyclase"/>
</dbReference>
<dbReference type="GO" id="GO:0005886">
    <property type="term" value="C:plasma membrane"/>
    <property type="evidence" value="ECO:0007669"/>
    <property type="project" value="TreeGrafter"/>
</dbReference>
<dbReference type="PROSITE" id="PS50112">
    <property type="entry name" value="PAS"/>
    <property type="match status" value="1"/>
</dbReference>
<dbReference type="NCBIfam" id="TIGR00254">
    <property type="entry name" value="GGDEF"/>
    <property type="match status" value="1"/>
</dbReference>
<keyword evidence="7" id="KW-1185">Reference proteome</keyword>
<evidence type="ECO:0000256" key="2">
    <source>
        <dbReference type="ARBA" id="ARBA00034247"/>
    </source>
</evidence>
<dbReference type="InterPro" id="IPR000160">
    <property type="entry name" value="GGDEF_dom"/>
</dbReference>
<dbReference type="InterPro" id="IPR035965">
    <property type="entry name" value="PAS-like_dom_sf"/>
</dbReference>
<dbReference type="InterPro" id="IPR029787">
    <property type="entry name" value="Nucleotide_cyclase"/>
</dbReference>
<dbReference type="Gene3D" id="3.30.450.20">
    <property type="entry name" value="PAS domain"/>
    <property type="match status" value="1"/>
</dbReference>
<dbReference type="PROSITE" id="PS50113">
    <property type="entry name" value="PAC"/>
    <property type="match status" value="1"/>
</dbReference>
<dbReference type="SUPFAM" id="SSF55785">
    <property type="entry name" value="PYP-like sensor domain (PAS domain)"/>
    <property type="match status" value="1"/>
</dbReference>
<comment type="catalytic activity">
    <reaction evidence="2">
        <text>2 GTP = 3',3'-c-di-GMP + 2 diphosphate</text>
        <dbReference type="Rhea" id="RHEA:24898"/>
        <dbReference type="ChEBI" id="CHEBI:33019"/>
        <dbReference type="ChEBI" id="CHEBI:37565"/>
        <dbReference type="ChEBI" id="CHEBI:58805"/>
        <dbReference type="EC" id="2.7.7.65"/>
    </reaction>
</comment>
<dbReference type="CDD" id="cd01949">
    <property type="entry name" value="GGDEF"/>
    <property type="match status" value="1"/>
</dbReference>
<dbReference type="RefSeq" id="WP_160551608.1">
    <property type="nucleotide sequence ID" value="NZ_CP047650.1"/>
</dbReference>
<dbReference type="PANTHER" id="PTHR45138">
    <property type="entry name" value="REGULATORY COMPONENTS OF SENSORY TRANSDUCTION SYSTEM"/>
    <property type="match status" value="1"/>
</dbReference>
<feature type="domain" description="PAS" evidence="3">
    <location>
        <begin position="7"/>
        <end position="66"/>
    </location>
</feature>
<dbReference type="Pfam" id="PF00990">
    <property type="entry name" value="GGDEF"/>
    <property type="match status" value="1"/>
</dbReference>
<dbReference type="InterPro" id="IPR000700">
    <property type="entry name" value="PAS-assoc_C"/>
</dbReference>
<dbReference type="InterPro" id="IPR043128">
    <property type="entry name" value="Rev_trsase/Diguanyl_cyclase"/>
</dbReference>
<dbReference type="GO" id="GO:0052621">
    <property type="term" value="F:diguanylate cyclase activity"/>
    <property type="evidence" value="ECO:0007669"/>
    <property type="project" value="UniProtKB-EC"/>
</dbReference>
<dbReference type="Gene3D" id="3.30.70.270">
    <property type="match status" value="1"/>
</dbReference>
<accession>A0A857J4Y5</accession>
<dbReference type="InterPro" id="IPR013655">
    <property type="entry name" value="PAS_fold_3"/>
</dbReference>
<protein>
    <recommendedName>
        <fullName evidence="1">diguanylate cyclase</fullName>
        <ecNumber evidence="1">2.7.7.65</ecNumber>
    </recommendedName>
</protein>
<dbReference type="CDD" id="cd00130">
    <property type="entry name" value="PAS"/>
    <property type="match status" value="1"/>
</dbReference>
<evidence type="ECO:0000259" key="3">
    <source>
        <dbReference type="PROSITE" id="PS50112"/>
    </source>
</evidence>
<dbReference type="Pfam" id="PF08447">
    <property type="entry name" value="PAS_3"/>
    <property type="match status" value="1"/>
</dbReference>
<dbReference type="PROSITE" id="PS50887">
    <property type="entry name" value="GGDEF"/>
    <property type="match status" value="1"/>
</dbReference>
<dbReference type="FunFam" id="3.30.70.270:FF:000001">
    <property type="entry name" value="Diguanylate cyclase domain protein"/>
    <property type="match status" value="1"/>
</dbReference>
<dbReference type="GO" id="GO:1902201">
    <property type="term" value="P:negative regulation of bacterial-type flagellum-dependent cell motility"/>
    <property type="evidence" value="ECO:0007669"/>
    <property type="project" value="TreeGrafter"/>
</dbReference>
<sequence>MKSIEPDSDVYRTLLESTKAIPWKIDWATATFAYVGPQIEQLLGWTPQSWTTVNDWAARMHPDDRSWVVDFCIAQSQAGTDHEADYRALTSSGGYVWIRDVVHVERNPDGTPKALIGFMFDITEQKKTEQKLLELQRQLEEFSFKDGLTGVANRRKFDEVFQNNWADARRTQQPLSMILFDIDCFKQYNDCYGHVQGDECLKMVCHALSTTTRAEGDFFARYGGEEFVLVLPNTHALGAQAIAERCRSAIAEARIAHAASPVGPLVTVSIGAGTIVPTADDDPVQFLDSVDRRLYRAKQGGRDRLVTDPA</sequence>
<dbReference type="PANTHER" id="PTHR45138:SF9">
    <property type="entry name" value="DIGUANYLATE CYCLASE DGCM-RELATED"/>
    <property type="match status" value="1"/>
</dbReference>
<dbReference type="InterPro" id="IPR000014">
    <property type="entry name" value="PAS"/>
</dbReference>
<reference evidence="6 7" key="1">
    <citation type="submission" date="2020-01" db="EMBL/GenBank/DDBJ databases">
        <title>Genome sequencing of strain KACC 21265.</title>
        <authorList>
            <person name="Heo J."/>
            <person name="Kim S.-J."/>
            <person name="Kim J.-S."/>
            <person name="Hong S.-B."/>
            <person name="Kwon S.-W."/>
        </authorList>
    </citation>
    <scope>NUCLEOTIDE SEQUENCE [LARGE SCALE GENOMIC DNA]</scope>
    <source>
        <strain evidence="6 7">KACC 21265</strain>
    </source>
</reference>
<evidence type="ECO:0000256" key="1">
    <source>
        <dbReference type="ARBA" id="ARBA00012528"/>
    </source>
</evidence>
<dbReference type="SMART" id="SM00267">
    <property type="entry name" value="GGDEF"/>
    <property type="match status" value="1"/>
</dbReference>
<dbReference type="KEGG" id="xyk:GT347_08845"/>
<dbReference type="EMBL" id="CP047650">
    <property type="protein sequence ID" value="QHI98091.1"/>
    <property type="molecule type" value="Genomic_DNA"/>
</dbReference>
<dbReference type="SMART" id="SM00086">
    <property type="entry name" value="PAC"/>
    <property type="match status" value="1"/>
</dbReference>
<proteinExistence type="predicted"/>
<evidence type="ECO:0000313" key="7">
    <source>
        <dbReference type="Proteomes" id="UP000464787"/>
    </source>
</evidence>
<organism evidence="6 7">
    <name type="scientific">Xylophilus rhododendri</name>
    <dbReference type="NCBI Taxonomy" id="2697032"/>
    <lineage>
        <taxon>Bacteria</taxon>
        <taxon>Pseudomonadati</taxon>
        <taxon>Pseudomonadota</taxon>
        <taxon>Betaproteobacteria</taxon>
        <taxon>Burkholderiales</taxon>
        <taxon>Xylophilus</taxon>
    </lineage>
</organism>
<gene>
    <name evidence="6" type="ORF">GT347_08845</name>
</gene>
<dbReference type="SUPFAM" id="SSF55073">
    <property type="entry name" value="Nucleotide cyclase"/>
    <property type="match status" value="1"/>
</dbReference>
<dbReference type="EC" id="2.7.7.65" evidence="1"/>
<feature type="domain" description="GGDEF" evidence="5">
    <location>
        <begin position="173"/>
        <end position="310"/>
    </location>
</feature>
<evidence type="ECO:0000259" key="4">
    <source>
        <dbReference type="PROSITE" id="PS50113"/>
    </source>
</evidence>
<name>A0A857J4Y5_9BURK</name>
<dbReference type="Proteomes" id="UP000464787">
    <property type="component" value="Chromosome"/>
</dbReference>
<dbReference type="InterPro" id="IPR001610">
    <property type="entry name" value="PAC"/>
</dbReference>
<evidence type="ECO:0000313" key="6">
    <source>
        <dbReference type="EMBL" id="QHI98091.1"/>
    </source>
</evidence>